<reference evidence="2" key="1">
    <citation type="submission" date="2016-05" db="EMBL/GenBank/DDBJ databases">
        <authorList>
            <person name="Liu B."/>
            <person name="Wang J."/>
            <person name="Zhu Y."/>
            <person name="Liu G."/>
            <person name="Chen Q."/>
            <person name="Chen Z."/>
            <person name="Lan J."/>
            <person name="Che J."/>
            <person name="Ge C."/>
            <person name="Shi H."/>
            <person name="Pan Z."/>
            <person name="Liu X."/>
        </authorList>
    </citation>
    <scope>NUCLEOTIDE SEQUENCE [LARGE SCALE GENOMIC DNA]</scope>
    <source>
        <strain evidence="2">FJAT-27215</strain>
    </source>
</reference>
<accession>A0A1B9AMP8</accession>
<sequence length="66" mass="6983">MTSIKYGSLKINQITSSSGLFVGTNIQKGRKSKAELNEGFGTIRGRHNKVEANSGVVAKDSKKGTG</sequence>
<comment type="caution">
    <text evidence="1">The sequence shown here is derived from an EMBL/GenBank/DDBJ whole genome shotgun (WGS) entry which is preliminary data.</text>
</comment>
<name>A0A1B9AMP8_9BACI</name>
<dbReference type="EMBL" id="MAYT01000027">
    <property type="protein sequence ID" value="OCA85081.1"/>
    <property type="molecule type" value="Genomic_DNA"/>
</dbReference>
<dbReference type="Proteomes" id="UP000092578">
    <property type="component" value="Unassembled WGS sequence"/>
</dbReference>
<evidence type="ECO:0000313" key="2">
    <source>
        <dbReference type="Proteomes" id="UP000092578"/>
    </source>
</evidence>
<evidence type="ECO:0000313" key="1">
    <source>
        <dbReference type="EMBL" id="OCA85081.1"/>
    </source>
</evidence>
<organism evidence="1 2">
    <name type="scientific">Pseudobacillus wudalianchiensis</name>
    <dbReference type="NCBI Taxonomy" id="1743143"/>
    <lineage>
        <taxon>Bacteria</taxon>
        <taxon>Bacillati</taxon>
        <taxon>Bacillota</taxon>
        <taxon>Bacilli</taxon>
        <taxon>Bacillales</taxon>
        <taxon>Bacillaceae</taxon>
        <taxon>Pseudobacillus</taxon>
    </lineage>
</organism>
<proteinExistence type="predicted"/>
<dbReference type="RefSeq" id="WP_065411052.1">
    <property type="nucleotide sequence ID" value="NZ_MAYT01000027.1"/>
</dbReference>
<dbReference type="AlphaFoldDB" id="A0A1B9AMP8"/>
<gene>
    <name evidence="1" type="ORF">A8F95_10345</name>
</gene>
<keyword evidence="2" id="KW-1185">Reference proteome</keyword>
<protein>
    <submittedName>
        <fullName evidence="1">Uncharacterized protein</fullName>
    </submittedName>
</protein>